<keyword evidence="1" id="KW-0418">Kinase</keyword>
<gene>
    <name evidence="1" type="ORF">CLV80_109160</name>
</gene>
<evidence type="ECO:0000313" key="2">
    <source>
        <dbReference type="Proteomes" id="UP000238007"/>
    </source>
</evidence>
<proteinExistence type="predicted"/>
<dbReference type="InterPro" id="IPR007729">
    <property type="entry name" value="DGOK"/>
</dbReference>
<dbReference type="AlphaFoldDB" id="A0A2T0VX97"/>
<dbReference type="EMBL" id="PVTP01000009">
    <property type="protein sequence ID" value="PRY76360.1"/>
    <property type="molecule type" value="Genomic_DNA"/>
</dbReference>
<dbReference type="GO" id="GO:0008671">
    <property type="term" value="F:2-dehydro-3-deoxygalactonokinase activity"/>
    <property type="evidence" value="ECO:0007669"/>
    <property type="project" value="InterPro"/>
</dbReference>
<dbReference type="InterPro" id="IPR042258">
    <property type="entry name" value="DGOK_N"/>
</dbReference>
<dbReference type="GO" id="GO:0034194">
    <property type="term" value="P:D-galactonate catabolic process"/>
    <property type="evidence" value="ECO:0007669"/>
    <property type="project" value="InterPro"/>
</dbReference>
<comment type="caution">
    <text evidence="1">The sequence shown here is derived from an EMBL/GenBank/DDBJ whole genome shotgun (WGS) entry which is preliminary data.</text>
</comment>
<keyword evidence="1" id="KW-0808">Transferase</keyword>
<evidence type="ECO:0000313" key="1">
    <source>
        <dbReference type="EMBL" id="PRY76360.1"/>
    </source>
</evidence>
<dbReference type="Pfam" id="PF05035">
    <property type="entry name" value="DGOK"/>
    <property type="match status" value="1"/>
</dbReference>
<dbReference type="Gene3D" id="3.30.420.300">
    <property type="entry name" value="2-keto-3-deoxy-galactonokinase, substrate binding domain"/>
    <property type="match status" value="1"/>
</dbReference>
<organism evidence="1 2">
    <name type="scientific">Yoonia maritima</name>
    <dbReference type="NCBI Taxonomy" id="1435347"/>
    <lineage>
        <taxon>Bacteria</taxon>
        <taxon>Pseudomonadati</taxon>
        <taxon>Pseudomonadota</taxon>
        <taxon>Alphaproteobacteria</taxon>
        <taxon>Rhodobacterales</taxon>
        <taxon>Paracoccaceae</taxon>
        <taxon>Yoonia</taxon>
    </lineage>
</organism>
<accession>A0A2T0VX97</accession>
<protein>
    <submittedName>
        <fullName evidence="1">2-dehydro-3-deoxygalactonokinase</fullName>
    </submittedName>
</protein>
<dbReference type="InterPro" id="IPR042257">
    <property type="entry name" value="DGOK_C"/>
</dbReference>
<dbReference type="OrthoDB" id="256574at2"/>
<keyword evidence="2" id="KW-1185">Reference proteome</keyword>
<dbReference type="Proteomes" id="UP000238007">
    <property type="component" value="Unassembled WGS sequence"/>
</dbReference>
<sequence>MSNNTKNPNWIGVDWGTSNLRVALMYDDGTTQCLTSDQGMSGLNPDAFEPALLAMINDHLGAGVTPVVICGMAGSRQGWAEAPYIATPCNPPSIAEAVKVKVNDPRISVSILPGVKQAKPADVMRGEETQIAGFLAQKPDFDGVLCLPGTHSKWVHISAKEIVSFRTFMTGEMFALLAEQSVLRFSVQAELDLDAFDTAVGDALSRPETIGAELFALRAGTLLATLSESAARGRLSGLLIGTELAGARPYWLGRDIALIGAGKLTALYQRALAQQGITAPAVSGEDMVLSGLSAAYTQQVKT</sequence>
<reference evidence="1 2" key="1">
    <citation type="submission" date="2018-03" db="EMBL/GenBank/DDBJ databases">
        <title>Genomic Encyclopedia of Archaeal and Bacterial Type Strains, Phase II (KMG-II): from individual species to whole genera.</title>
        <authorList>
            <person name="Goeker M."/>
        </authorList>
    </citation>
    <scope>NUCLEOTIDE SEQUENCE [LARGE SCALE GENOMIC DNA]</scope>
    <source>
        <strain evidence="1 2">DSM 101533</strain>
    </source>
</reference>
<dbReference type="RefSeq" id="WP_106358462.1">
    <property type="nucleotide sequence ID" value="NZ_PVTP01000009.1"/>
</dbReference>
<name>A0A2T0VX97_9RHOB</name>
<dbReference type="Gene3D" id="3.30.420.310">
    <property type="entry name" value="2-keto-3-deoxy-galactonokinase, C-terminal domain"/>
    <property type="match status" value="1"/>
</dbReference>